<evidence type="ECO:0000313" key="3">
    <source>
        <dbReference type="Proteomes" id="UP000179934"/>
    </source>
</evidence>
<feature type="transmembrane region" description="Helical" evidence="1">
    <location>
        <begin position="303"/>
        <end position="321"/>
    </location>
</feature>
<evidence type="ECO:0000313" key="2">
    <source>
        <dbReference type="EMBL" id="OHY91601.1"/>
    </source>
</evidence>
<feature type="transmembrane region" description="Helical" evidence="1">
    <location>
        <begin position="354"/>
        <end position="372"/>
    </location>
</feature>
<gene>
    <name evidence="2" type="ORF">BJD16_15640</name>
</gene>
<feature type="transmembrane region" description="Helical" evidence="1">
    <location>
        <begin position="384"/>
        <end position="401"/>
    </location>
</feature>
<feature type="transmembrane region" description="Helical" evidence="1">
    <location>
        <begin position="407"/>
        <end position="425"/>
    </location>
</feature>
<dbReference type="NCBIfam" id="NF008712">
    <property type="entry name" value="PRK11715.1-1"/>
    <property type="match status" value="1"/>
</dbReference>
<sequence length="458" mass="50798">MVKQIFTHKIFLLLLLSLLLMVPVQSIMELNRERQAYRSQAIHSIMASSSGPQRLMGPIIVQPYTRSVTVEQEGKRFVRQEQIYRYLLPEQLDIKANMEVTPRKLGIYQAQVYQTRLTLSGRLPTRQSLLNNATSPLDEAAELVAGKPYLSLVLSDARGINSVPELQLGTQRIPFAPGARLGDALAGIHAPLDSLPQQDGTFHLELNLQGMNALDIVPLGKESTLLLAGNWPHPNFIGDFLPGSRTLNSQGFEANWQTSWFASDMETRFNRMMNGGDSNLSTFSVSLVQPVDHYQLNERAAKYALLFIGLTFISFFMFELLKGLRVHPIQYALVGMGLAIFYLVLLALTEHLGFGWAYLVAALASVLLNGFYLSHVLGGPKQGIGFAALLGLVYAILYSLLQAEEIALLLGALLLFATLALIMMLTRKLDWYQVMDYSAPVTTWAAPQPSTSDTSHQS</sequence>
<dbReference type="InterPro" id="IPR010364">
    <property type="entry name" value="Uncharacterised_IM_CreD"/>
</dbReference>
<dbReference type="EMBL" id="MKFU01000020">
    <property type="protein sequence ID" value="OHY91601.1"/>
    <property type="molecule type" value="Genomic_DNA"/>
</dbReference>
<dbReference type="PANTHER" id="PTHR30092">
    <property type="entry name" value="INNER MEMBRANE PROTEIN CRED"/>
    <property type="match status" value="1"/>
</dbReference>
<dbReference type="RefSeq" id="WP_042022943.1">
    <property type="nucleotide sequence ID" value="NZ_CDBW01000036.1"/>
</dbReference>
<keyword evidence="1" id="KW-0812">Transmembrane</keyword>
<organism evidence="2 3">
    <name type="scientific">Aeromonas sobria</name>
    <dbReference type="NCBI Taxonomy" id="646"/>
    <lineage>
        <taxon>Bacteria</taxon>
        <taxon>Pseudomonadati</taxon>
        <taxon>Pseudomonadota</taxon>
        <taxon>Gammaproteobacteria</taxon>
        <taxon>Aeromonadales</taxon>
        <taxon>Aeromonadaceae</taxon>
        <taxon>Aeromonas</taxon>
    </lineage>
</organism>
<feature type="transmembrane region" description="Helical" evidence="1">
    <location>
        <begin position="328"/>
        <end position="348"/>
    </location>
</feature>
<protein>
    <submittedName>
        <fullName evidence="2">Cell envelope integrity protein CreD</fullName>
    </submittedName>
</protein>
<dbReference type="Proteomes" id="UP000179934">
    <property type="component" value="Unassembled WGS sequence"/>
</dbReference>
<proteinExistence type="predicted"/>
<dbReference type="AlphaFoldDB" id="A0A1S2CV99"/>
<keyword evidence="1" id="KW-0472">Membrane</keyword>
<accession>A0A1S2CV99</accession>
<dbReference type="GO" id="GO:0005886">
    <property type="term" value="C:plasma membrane"/>
    <property type="evidence" value="ECO:0007669"/>
    <property type="project" value="TreeGrafter"/>
</dbReference>
<dbReference type="GeneID" id="58923595"/>
<dbReference type="PANTHER" id="PTHR30092:SF0">
    <property type="entry name" value="INNER MEMBRANE PROTEIN CRED"/>
    <property type="match status" value="1"/>
</dbReference>
<dbReference type="PIRSF" id="PIRSF004548">
    <property type="entry name" value="CreD"/>
    <property type="match status" value="1"/>
</dbReference>
<dbReference type="Pfam" id="PF06123">
    <property type="entry name" value="CreD"/>
    <property type="match status" value="1"/>
</dbReference>
<keyword evidence="1" id="KW-1133">Transmembrane helix</keyword>
<dbReference type="OrthoDB" id="9791851at2"/>
<comment type="caution">
    <text evidence="2">The sequence shown here is derived from an EMBL/GenBank/DDBJ whole genome shotgun (WGS) entry which is preliminary data.</text>
</comment>
<reference evidence="2 3" key="1">
    <citation type="submission" date="2016-09" db="EMBL/GenBank/DDBJ databases">
        <title>Draft Genome Sequence of Aeromonas sobria Strain 08005, Isolated from Sick Rana catesbeiana.</title>
        <authorList>
            <person name="Yang Q."/>
        </authorList>
    </citation>
    <scope>NUCLEOTIDE SEQUENCE [LARGE SCALE GENOMIC DNA]</scope>
    <source>
        <strain evidence="2 3">08005</strain>
    </source>
</reference>
<evidence type="ECO:0000256" key="1">
    <source>
        <dbReference type="SAM" id="Phobius"/>
    </source>
</evidence>
<name>A0A1S2CV99_AERSO</name>
<dbReference type="STRING" id="646.BJD16_15640"/>